<organism evidence="1 2">
    <name type="scientific">Dictyostelium firmibasis</name>
    <dbReference type="NCBI Taxonomy" id="79012"/>
    <lineage>
        <taxon>Eukaryota</taxon>
        <taxon>Amoebozoa</taxon>
        <taxon>Evosea</taxon>
        <taxon>Eumycetozoa</taxon>
        <taxon>Dictyostelia</taxon>
        <taxon>Dictyosteliales</taxon>
        <taxon>Dictyosteliaceae</taxon>
        <taxon>Dictyostelium</taxon>
    </lineage>
</organism>
<proteinExistence type="predicted"/>
<reference evidence="1 2" key="1">
    <citation type="submission" date="2023-11" db="EMBL/GenBank/DDBJ databases">
        <title>Dfirmibasis_genome.</title>
        <authorList>
            <person name="Edelbroek B."/>
            <person name="Kjellin J."/>
            <person name="Jerlstrom-Hultqvist J."/>
            <person name="Soderbom F."/>
        </authorList>
    </citation>
    <scope>NUCLEOTIDE SEQUENCE [LARGE SCALE GENOMIC DNA]</scope>
    <source>
        <strain evidence="1 2">TNS-C-14</strain>
    </source>
</reference>
<dbReference type="AlphaFoldDB" id="A0AAN7UAK3"/>
<keyword evidence="2" id="KW-1185">Reference proteome</keyword>
<dbReference type="GO" id="GO:0005737">
    <property type="term" value="C:cytoplasm"/>
    <property type="evidence" value="ECO:0007669"/>
    <property type="project" value="TreeGrafter"/>
</dbReference>
<protein>
    <recommendedName>
        <fullName evidence="3">Glutaredoxin domain-containing protein</fullName>
    </recommendedName>
</protein>
<name>A0AAN7UAK3_9MYCE</name>
<dbReference type="InterPro" id="IPR036249">
    <property type="entry name" value="Thioredoxin-like_sf"/>
</dbReference>
<dbReference type="SUPFAM" id="SSF52833">
    <property type="entry name" value="Thioredoxin-like"/>
    <property type="match status" value="1"/>
</dbReference>
<gene>
    <name evidence="1" type="ORF">RB653_004971</name>
</gene>
<dbReference type="PANTHER" id="PTHR45694">
    <property type="entry name" value="GLUTAREDOXIN 2"/>
    <property type="match status" value="1"/>
</dbReference>
<dbReference type="GO" id="GO:0015038">
    <property type="term" value="F:glutathione disulfide oxidoreductase activity"/>
    <property type="evidence" value="ECO:0007669"/>
    <property type="project" value="TreeGrafter"/>
</dbReference>
<dbReference type="Gene3D" id="3.40.30.10">
    <property type="entry name" value="Glutaredoxin"/>
    <property type="match status" value="1"/>
</dbReference>
<evidence type="ECO:0000313" key="1">
    <source>
        <dbReference type="EMBL" id="KAK5583378.1"/>
    </source>
</evidence>
<dbReference type="EMBL" id="JAVFKY010000001">
    <property type="protein sequence ID" value="KAK5583378.1"/>
    <property type="molecule type" value="Genomic_DNA"/>
</dbReference>
<dbReference type="Proteomes" id="UP001344447">
    <property type="component" value="Unassembled WGS sequence"/>
</dbReference>
<dbReference type="PROSITE" id="PS51354">
    <property type="entry name" value="GLUTAREDOXIN_2"/>
    <property type="match status" value="1"/>
</dbReference>
<evidence type="ECO:0000313" key="2">
    <source>
        <dbReference type="Proteomes" id="UP001344447"/>
    </source>
</evidence>
<comment type="caution">
    <text evidence="1">The sequence shown here is derived from an EMBL/GenBank/DDBJ whole genome shotgun (WGS) entry which is preliminary data.</text>
</comment>
<dbReference type="PANTHER" id="PTHR45694:SF18">
    <property type="entry name" value="GLUTAREDOXIN-1-RELATED"/>
    <property type="match status" value="1"/>
</dbReference>
<sequence>MATNRKILTKKTENVSSFIDNYHSDVINEVEESITNNRVVVVGMAYNPHVSKVNKVLGENGVQFKYLEYGSYFSMWSQRLSIKMFTGFPTYPQVFVDGALIGGCDDTIKELNEGTLFNGLKKNK</sequence>
<accession>A0AAN7UAK3</accession>
<dbReference type="GO" id="GO:0034599">
    <property type="term" value="P:cellular response to oxidative stress"/>
    <property type="evidence" value="ECO:0007669"/>
    <property type="project" value="TreeGrafter"/>
</dbReference>
<evidence type="ECO:0008006" key="3">
    <source>
        <dbReference type="Google" id="ProtNLM"/>
    </source>
</evidence>